<protein>
    <submittedName>
        <fullName evidence="1">Uncharacterized protein</fullName>
    </submittedName>
</protein>
<evidence type="ECO:0000313" key="1">
    <source>
        <dbReference type="EMBL" id="KAF2274881.1"/>
    </source>
</evidence>
<dbReference type="AlphaFoldDB" id="A0A6A6JE96"/>
<dbReference type="RefSeq" id="XP_033652420.1">
    <property type="nucleotide sequence ID" value="XM_033803209.1"/>
</dbReference>
<evidence type="ECO:0000313" key="2">
    <source>
        <dbReference type="Proteomes" id="UP000800097"/>
    </source>
</evidence>
<sequence length="95" mass="10695">MLCLAHYGSLYVMISNGVITIVITSCRNHAKSTFWPLRKCPISLMRSQSFRDLRPLKYINLLPSSAGATPPTTFFYRPKNGSDVEMSVLLLIRTS</sequence>
<dbReference type="Proteomes" id="UP000800097">
    <property type="component" value="Unassembled WGS sequence"/>
</dbReference>
<gene>
    <name evidence="1" type="ORF">EI97DRAFT_91915</name>
</gene>
<dbReference type="EMBL" id="ML986500">
    <property type="protein sequence ID" value="KAF2274881.1"/>
    <property type="molecule type" value="Genomic_DNA"/>
</dbReference>
<name>A0A6A6JE96_WESOR</name>
<dbReference type="GeneID" id="54556384"/>
<proteinExistence type="predicted"/>
<keyword evidence="2" id="KW-1185">Reference proteome</keyword>
<organism evidence="1 2">
    <name type="scientific">Westerdykella ornata</name>
    <dbReference type="NCBI Taxonomy" id="318751"/>
    <lineage>
        <taxon>Eukaryota</taxon>
        <taxon>Fungi</taxon>
        <taxon>Dikarya</taxon>
        <taxon>Ascomycota</taxon>
        <taxon>Pezizomycotina</taxon>
        <taxon>Dothideomycetes</taxon>
        <taxon>Pleosporomycetidae</taxon>
        <taxon>Pleosporales</taxon>
        <taxon>Sporormiaceae</taxon>
        <taxon>Westerdykella</taxon>
    </lineage>
</organism>
<accession>A0A6A6JE96</accession>
<reference evidence="1" key="1">
    <citation type="journal article" date="2020" name="Stud. Mycol.">
        <title>101 Dothideomycetes genomes: a test case for predicting lifestyles and emergence of pathogens.</title>
        <authorList>
            <person name="Haridas S."/>
            <person name="Albert R."/>
            <person name="Binder M."/>
            <person name="Bloem J."/>
            <person name="Labutti K."/>
            <person name="Salamov A."/>
            <person name="Andreopoulos B."/>
            <person name="Baker S."/>
            <person name="Barry K."/>
            <person name="Bills G."/>
            <person name="Bluhm B."/>
            <person name="Cannon C."/>
            <person name="Castanera R."/>
            <person name="Culley D."/>
            <person name="Daum C."/>
            <person name="Ezra D."/>
            <person name="Gonzalez J."/>
            <person name="Henrissat B."/>
            <person name="Kuo A."/>
            <person name="Liang C."/>
            <person name="Lipzen A."/>
            <person name="Lutzoni F."/>
            <person name="Magnuson J."/>
            <person name="Mondo S."/>
            <person name="Nolan M."/>
            <person name="Ohm R."/>
            <person name="Pangilinan J."/>
            <person name="Park H.-J."/>
            <person name="Ramirez L."/>
            <person name="Alfaro M."/>
            <person name="Sun H."/>
            <person name="Tritt A."/>
            <person name="Yoshinaga Y."/>
            <person name="Zwiers L.-H."/>
            <person name="Turgeon B."/>
            <person name="Goodwin S."/>
            <person name="Spatafora J."/>
            <person name="Crous P."/>
            <person name="Grigoriev I."/>
        </authorList>
    </citation>
    <scope>NUCLEOTIDE SEQUENCE</scope>
    <source>
        <strain evidence="1">CBS 379.55</strain>
    </source>
</reference>